<evidence type="ECO:0000256" key="2">
    <source>
        <dbReference type="ARBA" id="ARBA00005512"/>
    </source>
</evidence>
<feature type="active site" evidence="12 13">
    <location>
        <position position="440"/>
    </location>
</feature>
<evidence type="ECO:0000256" key="15">
    <source>
        <dbReference type="PROSITE-ProRule" id="PRU00723"/>
    </source>
</evidence>
<dbReference type="Pfam" id="PF13499">
    <property type="entry name" value="EF-hand_7"/>
    <property type="match status" value="1"/>
</dbReference>
<dbReference type="PRINTS" id="PR00704">
    <property type="entry name" value="CALPAIN"/>
</dbReference>
<evidence type="ECO:0000259" key="19">
    <source>
        <dbReference type="PROSITE" id="PS50222"/>
    </source>
</evidence>
<comment type="caution">
    <text evidence="20">The sequence shown here is derived from an EMBL/GenBank/DDBJ whole genome shotgun (WGS) entry which is preliminary data.</text>
</comment>
<gene>
    <name evidence="20" type="primary">Lmf1</name>
    <name evidence="20" type="ORF">AK812_SmicGene16770</name>
</gene>
<dbReference type="NCBIfam" id="TIGR00756">
    <property type="entry name" value="PPR"/>
    <property type="match status" value="2"/>
</dbReference>
<dbReference type="InterPro" id="IPR038765">
    <property type="entry name" value="Papain-like_cys_pep_sf"/>
</dbReference>
<feature type="repeat" description="PPR" evidence="14">
    <location>
        <begin position="576"/>
        <end position="610"/>
    </location>
</feature>
<dbReference type="GO" id="GO:0006508">
    <property type="term" value="P:proteolysis"/>
    <property type="evidence" value="ECO:0007669"/>
    <property type="project" value="UniProtKB-KW"/>
</dbReference>
<dbReference type="Gene3D" id="1.10.238.10">
    <property type="entry name" value="EF-hand"/>
    <property type="match status" value="1"/>
</dbReference>
<dbReference type="PROSITE" id="PS00139">
    <property type="entry name" value="THIOL_PROTEASE_CYS"/>
    <property type="match status" value="1"/>
</dbReference>
<dbReference type="EMBL" id="LSRX01000323">
    <property type="protein sequence ID" value="OLQ00562.1"/>
    <property type="molecule type" value="Genomic_DNA"/>
</dbReference>
<dbReference type="Gene3D" id="4.10.1000.10">
    <property type="entry name" value="Zinc finger, CCCH-type"/>
    <property type="match status" value="1"/>
</dbReference>
<evidence type="ECO:0000256" key="1">
    <source>
        <dbReference type="ARBA" id="ARBA00004477"/>
    </source>
</evidence>
<dbReference type="Pfam" id="PF06762">
    <property type="entry name" value="LMF1"/>
    <property type="match status" value="1"/>
</dbReference>
<evidence type="ECO:0000256" key="3">
    <source>
        <dbReference type="ARBA" id="ARBA00007623"/>
    </source>
</evidence>
<dbReference type="InterPro" id="IPR018247">
    <property type="entry name" value="EF_Hand_1_Ca_BS"/>
</dbReference>
<dbReference type="InterPro" id="IPR002885">
    <property type="entry name" value="PPR_rpt"/>
</dbReference>
<dbReference type="InterPro" id="IPR036855">
    <property type="entry name" value="Znf_CCCH_sf"/>
</dbReference>
<evidence type="ECO:0000259" key="17">
    <source>
        <dbReference type="PROSITE" id="PS50103"/>
    </source>
</evidence>
<dbReference type="PANTHER" id="PTHR14463:SF10">
    <property type="entry name" value="LIPASE MATURATION FACTOR 1"/>
    <property type="match status" value="1"/>
</dbReference>
<dbReference type="InterPro" id="IPR000571">
    <property type="entry name" value="Znf_CCCH"/>
</dbReference>
<evidence type="ECO:0000256" key="16">
    <source>
        <dbReference type="SAM" id="Phobius"/>
    </source>
</evidence>
<feature type="active site" evidence="12 13">
    <location>
        <position position="220"/>
    </location>
</feature>
<dbReference type="InterPro" id="IPR009613">
    <property type="entry name" value="LMF"/>
</dbReference>
<dbReference type="InterPro" id="IPR000169">
    <property type="entry name" value="Pept_cys_AS"/>
</dbReference>
<keyword evidence="5 15" id="KW-0479">Metal-binding</keyword>
<dbReference type="InterPro" id="IPR011992">
    <property type="entry name" value="EF-hand-dom_pair"/>
</dbReference>
<dbReference type="SMART" id="SM00230">
    <property type="entry name" value="CysPc"/>
    <property type="match status" value="1"/>
</dbReference>
<dbReference type="GO" id="GO:0005789">
    <property type="term" value="C:endoplasmic reticulum membrane"/>
    <property type="evidence" value="ECO:0007669"/>
    <property type="project" value="UniProtKB-SubCell"/>
</dbReference>
<evidence type="ECO:0000256" key="4">
    <source>
        <dbReference type="ARBA" id="ARBA00022692"/>
    </source>
</evidence>
<dbReference type="InterPro" id="IPR002048">
    <property type="entry name" value="EF_hand_dom"/>
</dbReference>
<dbReference type="Pfam" id="PF00642">
    <property type="entry name" value="zf-CCCH"/>
    <property type="match status" value="1"/>
</dbReference>
<evidence type="ECO:0000256" key="8">
    <source>
        <dbReference type="ARBA" id="ARBA00022833"/>
    </source>
</evidence>
<dbReference type="PROSITE" id="PS50103">
    <property type="entry name" value="ZF_C3H1"/>
    <property type="match status" value="1"/>
</dbReference>
<keyword evidence="11 16" id="KW-0472">Membrane</keyword>
<dbReference type="PROSITE" id="PS50222">
    <property type="entry name" value="EF_HAND_2"/>
    <property type="match status" value="1"/>
</dbReference>
<dbReference type="Pfam" id="PF13812">
    <property type="entry name" value="PPR_3"/>
    <property type="match status" value="1"/>
</dbReference>
<dbReference type="PROSITE" id="PS50203">
    <property type="entry name" value="CALPAIN_CAT"/>
    <property type="match status" value="1"/>
</dbReference>
<dbReference type="Gene3D" id="3.90.70.10">
    <property type="entry name" value="Cysteine proteinases"/>
    <property type="match status" value="1"/>
</dbReference>
<feature type="transmembrane region" description="Helical" evidence="16">
    <location>
        <begin position="1334"/>
        <end position="1356"/>
    </location>
</feature>
<feature type="zinc finger region" description="C3H1-type" evidence="15">
    <location>
        <begin position="723"/>
        <end position="750"/>
    </location>
</feature>
<feature type="transmembrane region" description="Helical" evidence="16">
    <location>
        <begin position="1270"/>
        <end position="1290"/>
    </location>
</feature>
<dbReference type="GO" id="GO:0004198">
    <property type="term" value="F:calcium-dependent cysteine-type endopeptidase activity"/>
    <property type="evidence" value="ECO:0007669"/>
    <property type="project" value="InterPro"/>
</dbReference>
<dbReference type="CDD" id="cd00051">
    <property type="entry name" value="EFh"/>
    <property type="match status" value="1"/>
</dbReference>
<dbReference type="InterPro" id="IPR001300">
    <property type="entry name" value="Peptidase_C2_calpain_cat"/>
</dbReference>
<proteinExistence type="inferred from homology"/>
<evidence type="ECO:0000256" key="12">
    <source>
        <dbReference type="PIRSR" id="PIRSR622684-1"/>
    </source>
</evidence>
<evidence type="ECO:0000313" key="20">
    <source>
        <dbReference type="EMBL" id="OLQ00562.1"/>
    </source>
</evidence>
<evidence type="ECO:0000313" key="21">
    <source>
        <dbReference type="Proteomes" id="UP000186817"/>
    </source>
</evidence>
<name>A0A1Q9DZH5_SYMMI</name>
<dbReference type="SUPFAM" id="SSF47473">
    <property type="entry name" value="EF-hand"/>
    <property type="match status" value="1"/>
</dbReference>
<evidence type="ECO:0000256" key="6">
    <source>
        <dbReference type="ARBA" id="ARBA00022771"/>
    </source>
</evidence>
<keyword evidence="4 16" id="KW-0812">Transmembrane</keyword>
<reference evidence="20 21" key="1">
    <citation type="submission" date="2016-02" db="EMBL/GenBank/DDBJ databases">
        <title>Genome analysis of coral dinoflagellate symbionts highlights evolutionary adaptations to a symbiotic lifestyle.</title>
        <authorList>
            <person name="Aranda M."/>
            <person name="Li Y."/>
            <person name="Liew Y.J."/>
            <person name="Baumgarten S."/>
            <person name="Simakov O."/>
            <person name="Wilson M."/>
            <person name="Piel J."/>
            <person name="Ashoor H."/>
            <person name="Bougouffa S."/>
            <person name="Bajic V.B."/>
            <person name="Ryu T."/>
            <person name="Ravasi T."/>
            <person name="Bayer T."/>
            <person name="Micklem G."/>
            <person name="Kim H."/>
            <person name="Bhak J."/>
            <person name="Lajeunesse T.C."/>
            <person name="Voolstra C.R."/>
        </authorList>
    </citation>
    <scope>NUCLEOTIDE SEQUENCE [LARGE SCALE GENOMIC DNA]</scope>
    <source>
        <strain evidence="20 21">CCMP2467</strain>
    </source>
</reference>
<evidence type="ECO:0000256" key="11">
    <source>
        <dbReference type="ARBA" id="ARBA00023136"/>
    </source>
</evidence>
<evidence type="ECO:0000256" key="14">
    <source>
        <dbReference type="PROSITE-ProRule" id="PRU00708"/>
    </source>
</evidence>
<dbReference type="Gene3D" id="1.25.40.10">
    <property type="entry name" value="Tetratricopeptide repeat domain"/>
    <property type="match status" value="1"/>
</dbReference>
<dbReference type="CDD" id="cd00044">
    <property type="entry name" value="CysPc"/>
    <property type="match status" value="1"/>
</dbReference>
<keyword evidence="6 15" id="KW-0863">Zinc-finger</keyword>
<dbReference type="GO" id="GO:0051604">
    <property type="term" value="P:protein maturation"/>
    <property type="evidence" value="ECO:0007669"/>
    <property type="project" value="InterPro"/>
</dbReference>
<feature type="domain" description="C3H1-type" evidence="17">
    <location>
        <begin position="723"/>
        <end position="750"/>
    </location>
</feature>
<comment type="subcellular location">
    <subcellularLocation>
        <location evidence="1">Endoplasmic reticulum membrane</location>
        <topology evidence="1">Multi-pass membrane protein</topology>
    </subcellularLocation>
</comment>
<evidence type="ECO:0000256" key="10">
    <source>
        <dbReference type="ARBA" id="ARBA00022989"/>
    </source>
</evidence>
<dbReference type="SMART" id="SM00356">
    <property type="entry name" value="ZnF_C3H1"/>
    <property type="match status" value="1"/>
</dbReference>
<evidence type="ECO:0000256" key="9">
    <source>
        <dbReference type="ARBA" id="ARBA00022837"/>
    </source>
</evidence>
<dbReference type="Pfam" id="PF25179">
    <property type="entry name" value="LMF1_C"/>
    <property type="match status" value="1"/>
</dbReference>
<keyword evidence="7" id="KW-0256">Endoplasmic reticulum</keyword>
<dbReference type="SMART" id="SM00054">
    <property type="entry name" value="EFh"/>
    <property type="match status" value="2"/>
</dbReference>
<dbReference type="InterPro" id="IPR057434">
    <property type="entry name" value="LMF1/2_N"/>
</dbReference>
<dbReference type="SUPFAM" id="SSF54001">
    <property type="entry name" value="Cysteine proteinases"/>
    <property type="match status" value="1"/>
</dbReference>
<organism evidence="20 21">
    <name type="scientific">Symbiodinium microadriaticum</name>
    <name type="common">Dinoflagellate</name>
    <name type="synonym">Zooxanthella microadriatica</name>
    <dbReference type="NCBI Taxonomy" id="2951"/>
    <lineage>
        <taxon>Eukaryota</taxon>
        <taxon>Sar</taxon>
        <taxon>Alveolata</taxon>
        <taxon>Dinophyceae</taxon>
        <taxon>Suessiales</taxon>
        <taxon>Symbiodiniaceae</taxon>
        <taxon>Symbiodinium</taxon>
    </lineage>
</organism>
<evidence type="ECO:0000259" key="18">
    <source>
        <dbReference type="PROSITE" id="PS50203"/>
    </source>
</evidence>
<keyword evidence="10 16" id="KW-1133">Transmembrane helix</keyword>
<keyword evidence="13" id="KW-0645">Protease</keyword>
<dbReference type="Pfam" id="PF00648">
    <property type="entry name" value="Peptidase_C2"/>
    <property type="match status" value="1"/>
</dbReference>
<dbReference type="InterPro" id="IPR057433">
    <property type="entry name" value="LMF1/2_C"/>
</dbReference>
<dbReference type="InterPro" id="IPR022684">
    <property type="entry name" value="Calpain_cysteine_protease"/>
</dbReference>
<evidence type="ECO:0000256" key="7">
    <source>
        <dbReference type="ARBA" id="ARBA00022824"/>
    </source>
</evidence>
<dbReference type="GO" id="GO:0008270">
    <property type="term" value="F:zinc ion binding"/>
    <property type="evidence" value="ECO:0007669"/>
    <property type="project" value="UniProtKB-KW"/>
</dbReference>
<dbReference type="InterPro" id="IPR011990">
    <property type="entry name" value="TPR-like_helical_dom_sf"/>
</dbReference>
<evidence type="ECO:0000256" key="5">
    <source>
        <dbReference type="ARBA" id="ARBA00022723"/>
    </source>
</evidence>
<dbReference type="SUPFAM" id="SSF90229">
    <property type="entry name" value="CCCH zinc finger"/>
    <property type="match status" value="1"/>
</dbReference>
<dbReference type="Proteomes" id="UP000186817">
    <property type="component" value="Unassembled WGS sequence"/>
</dbReference>
<keyword evidence="9" id="KW-0106">Calcium</keyword>
<keyword evidence="21" id="KW-1185">Reference proteome</keyword>
<keyword evidence="13" id="KW-0788">Thiol protease</keyword>
<dbReference type="OrthoDB" id="424753at2759"/>
<accession>A0A1Q9DZH5</accession>
<sequence length="1551" mass="174653">MAGRRRLQELFAKYDLNGDGVLSEAEMKIIFGKVGISEKDAESVFIAADTSKDQVIQVHEFISWLTKQGTAVKAVQDTKQKNVTVHIINPSDRVSKRFTFTFNGCKNMAFPLGNPAEFLLRPGEEISKVILDVVEKGKSWKWNYRWSSRSEFAGVEDDPNAFQDGEFPHDNSSIGESSTKFHVGSPEVWVRARALGDPAEAVLFDQIRPQDIVQGSLGDCWLLSCLSSLADYPSRIKALFPSSRQLNEEGKYVVQLFDIGTEAWTETTVDEFIPCNIKNGVAVPTFAKPLGEEIWVQLIEKAMAKFCGSYGALSGGGVAWAFQVLTGAIHVLSFEKLSENNWRRRFMHQQKQLERGARNPRSSWWKWQNKDTHDTNQLFELLQSHRHQDHILSCMNAGKAEGAETAKSNGLYLKHYYAVLKVVSETQDDGTEVHLVLLRNPWGRSEWSGDWSDRSEKWEQNPNLMAKLDTQVRNDGSFWMNFEDWAKMFTLVVVCPSSGSPPPDGGLLSVESTLQAALDGSVRGRGGGSGSRHTTPEKSLRAQALMKTIAEFAKSKQLKRAISIFEKFEKEGLQPSVYTFSSLINAYVRTADLAGALEIMSTMKTRGIKPNVSIFTILLRGYCQAGDLRAARELLDEMVEQGVAPDARAVNAFFRGCVFHGDVPMASEVFSEMESSWQLVPDFTSLRYVAQLFSQGLRVNTMKDVMQKLQKATPSMQDSGAKKMGQQACKFWASGTCTKGVNCKFSHDLEASPEIQERLRREKADAMAAMNLSLAHAAAMLGRWVLCRRALSRAEEFYTSDDGSGSHGLFQELSREEASREIRRISRFLQLEQQPEPYAFLCRTFLFGSSSCAEKAELAQWCVDELVRSFGLGEVLLRAGLSEEDALASFRSCFSKKLRLRSCQIFASGFCGKRKVDQSDPSLPLKMEICSGNGDWVVAQAKAEQGLANWMALELRHDRVHHIFSLAELQCEDGLSWVAHRSDFRLRETSQSYIQFHAMRRRVHEQEATATAPSADAEDSETKLHGELLGQSFMLTKSIILRLLGLMYFVAFKVAADQNLALMGSQGLTPVAERWEEHKKTVTALQGFQEAPSIFWFAELSDQSMQLLSYFGLACSLAMMMGLHSSILAVALWLSYFSIVTTAEETAWYRYGWESQLLETGFLAVFLSSPLDLSASPSLPVLWLFRWLCFRISTGAGLIKVRGSSCWTDRTCLWYHFETQPNPSPLSFLWHFLPRGILSAGVDLDICVQLYAAWLVLVPGWGPLRHVRRLGGLIQVFFMLNIAMSGNFSFLNHLTIVPALACLDDDCLSVFCPRAAKARPGPATRARLGGLVRWTIDLALVSIIAYLSVPVVQNLLQSEGKRQMMNASFGAFRLVNTYGAFGNVGKERYEAIVSVSHDRRRWEELEFPCKPGSVTRRPCLCAPYHYRLDWNIWFLGFKPHQVYLERRETWMWSFLAKVLEGDATVLSLLTPETAVSKAYFPDGPLNDRKLPKFVKVDMWRYRMRAPLWVIAREYAQNGTAVWWEREKAEALIPPLERNYTVLVRMLEHAAI</sequence>
<dbReference type="PANTHER" id="PTHR14463">
    <property type="entry name" value="LIPASE MATURATION FACTOR"/>
    <property type="match status" value="1"/>
</dbReference>
<dbReference type="GO" id="GO:0005509">
    <property type="term" value="F:calcium ion binding"/>
    <property type="evidence" value="ECO:0007669"/>
    <property type="project" value="InterPro"/>
</dbReference>
<dbReference type="PROSITE" id="PS51375">
    <property type="entry name" value="PPR"/>
    <property type="match status" value="2"/>
</dbReference>
<feature type="transmembrane region" description="Helical" evidence="16">
    <location>
        <begin position="1110"/>
        <end position="1136"/>
    </location>
</feature>
<comment type="similarity">
    <text evidence="3">Belongs to the peptidase C2 family.</text>
</comment>
<feature type="active site" evidence="12 13">
    <location>
        <position position="415"/>
    </location>
</feature>
<comment type="similarity">
    <text evidence="2">Belongs to the lipase maturation factor family.</text>
</comment>
<dbReference type="PROSITE" id="PS00018">
    <property type="entry name" value="EF_HAND_1"/>
    <property type="match status" value="2"/>
</dbReference>
<feature type="domain" description="EF-hand" evidence="19">
    <location>
        <begin position="2"/>
        <end position="37"/>
    </location>
</feature>
<protein>
    <submittedName>
        <fullName evidence="20">Lipase maturation factor 1</fullName>
    </submittedName>
</protein>
<keyword evidence="13" id="KW-0378">Hydrolase</keyword>
<dbReference type="Pfam" id="PF01535">
    <property type="entry name" value="PPR"/>
    <property type="match status" value="1"/>
</dbReference>
<feature type="repeat" description="PPR" evidence="14">
    <location>
        <begin position="611"/>
        <end position="645"/>
    </location>
</feature>
<keyword evidence="8 15" id="KW-0862">Zinc</keyword>
<evidence type="ECO:0000256" key="13">
    <source>
        <dbReference type="PROSITE-ProRule" id="PRU00239"/>
    </source>
</evidence>
<feature type="domain" description="Calpain catalytic" evidence="18">
    <location>
        <begin position="161"/>
        <end position="498"/>
    </location>
</feature>